<dbReference type="InterPro" id="IPR036008">
    <property type="entry name" value="Aconitase_4Fe-4S_dom"/>
</dbReference>
<dbReference type="FunFam" id="3.40.1060.10:FF:000001">
    <property type="entry name" value="Aconitate hydratase, mitochondrial"/>
    <property type="match status" value="1"/>
</dbReference>
<organism evidence="10 11">
    <name type="scientific">Prolemur simus</name>
    <name type="common">Greater bamboo lemur</name>
    <name type="synonym">Hapalemur simus</name>
    <dbReference type="NCBI Taxonomy" id="1328070"/>
    <lineage>
        <taxon>Eukaryota</taxon>
        <taxon>Metazoa</taxon>
        <taxon>Chordata</taxon>
        <taxon>Craniata</taxon>
        <taxon>Vertebrata</taxon>
        <taxon>Euteleostomi</taxon>
        <taxon>Mammalia</taxon>
        <taxon>Eutheria</taxon>
        <taxon>Euarchontoglires</taxon>
        <taxon>Primates</taxon>
        <taxon>Strepsirrhini</taxon>
        <taxon>Lemuriformes</taxon>
        <taxon>Lemuridae</taxon>
        <taxon>Prolemur</taxon>
    </lineage>
</organism>
<dbReference type="GO" id="GO:0005759">
    <property type="term" value="C:mitochondrial matrix"/>
    <property type="evidence" value="ECO:0007669"/>
    <property type="project" value="Ensembl"/>
</dbReference>
<dbReference type="Ensembl" id="ENSPSMT00000002212.1">
    <property type="protein sequence ID" value="ENSPSMP00000001889.1"/>
    <property type="gene ID" value="ENSPSMG00000001419.1"/>
</dbReference>
<evidence type="ECO:0000256" key="5">
    <source>
        <dbReference type="ARBA" id="ARBA00023004"/>
    </source>
</evidence>
<feature type="domain" description="Aconitase A/isopropylmalate dehydratase small subunit swivel" evidence="9">
    <location>
        <begin position="652"/>
        <end position="780"/>
    </location>
</feature>
<keyword evidence="3" id="KW-0004">4Fe-4S</keyword>
<name>A0A8C9DDT4_PROSS</name>
<protein>
    <submittedName>
        <fullName evidence="10">Aconitase 2</fullName>
    </submittedName>
</protein>
<dbReference type="CDD" id="cd01578">
    <property type="entry name" value="AcnA_Mitochon_Swivel"/>
    <property type="match status" value="1"/>
</dbReference>
<keyword evidence="11" id="KW-1185">Reference proteome</keyword>
<dbReference type="Gene3D" id="3.20.19.10">
    <property type="entry name" value="Aconitase, domain 4"/>
    <property type="match status" value="1"/>
</dbReference>
<dbReference type="PRINTS" id="PR00415">
    <property type="entry name" value="ACONITASE"/>
</dbReference>
<dbReference type="PANTHER" id="PTHR43160">
    <property type="entry name" value="ACONITATE HYDRATASE B"/>
    <property type="match status" value="1"/>
</dbReference>
<dbReference type="GO" id="GO:0003994">
    <property type="term" value="F:aconitate hydratase activity"/>
    <property type="evidence" value="ECO:0007669"/>
    <property type="project" value="Ensembl"/>
</dbReference>
<keyword evidence="4" id="KW-0479">Metal-binding</keyword>
<dbReference type="InterPro" id="IPR001030">
    <property type="entry name" value="Acoase/IPM_deHydtase_lsu_aba"/>
</dbReference>
<dbReference type="Proteomes" id="UP000694414">
    <property type="component" value="Unplaced"/>
</dbReference>
<evidence type="ECO:0000256" key="4">
    <source>
        <dbReference type="ARBA" id="ARBA00022723"/>
    </source>
</evidence>
<dbReference type="PANTHER" id="PTHR43160:SF3">
    <property type="entry name" value="ACONITATE HYDRATASE, MITOCHONDRIAL"/>
    <property type="match status" value="1"/>
</dbReference>
<evidence type="ECO:0000256" key="3">
    <source>
        <dbReference type="ARBA" id="ARBA00022485"/>
    </source>
</evidence>
<dbReference type="Gene3D" id="3.40.1060.10">
    <property type="entry name" value="Aconitase, Domain 2"/>
    <property type="match status" value="1"/>
</dbReference>
<dbReference type="FunFam" id="3.20.19.10:FF:000002">
    <property type="entry name" value="Aconitate hydratase, mitochondrial"/>
    <property type="match status" value="1"/>
</dbReference>
<dbReference type="GO" id="GO:0051539">
    <property type="term" value="F:4 iron, 4 sulfur cluster binding"/>
    <property type="evidence" value="ECO:0007669"/>
    <property type="project" value="UniProtKB-KW"/>
</dbReference>
<feature type="domain" description="Aconitase/3-isopropylmalate dehydratase large subunit alpha/beta/alpha" evidence="8">
    <location>
        <begin position="502"/>
        <end position="572"/>
    </location>
</feature>
<evidence type="ECO:0000256" key="2">
    <source>
        <dbReference type="ARBA" id="ARBA00007185"/>
    </source>
</evidence>
<sequence>MLPLSLFLQKALGVRQYHVASVLCQRAKVAMSHFEPTEYIRYDLLEKNINIIRKRLNRPLTLSEKIVYGHLDDPANQEIERGKTYLRLRPDRVAMQDATAQMAMLQFISSGLPKVAVPSTIHCDHLIEAQVGGEKDLRRAKDINQEVYNFLATAGAKYGVGFWRPGSGIIHQIILENYAYPGVLLIGTDSHTPNGGGLGGICIGVGGADAVDVMAGIPWELKCPKVIGVKLTGSLSGWSSPKDVILKVAGILTVKGGTGAIVEYHGPGVDSISCTGMATICNMGAEIGATTSVFPYNHRMKKYLSKTGRAEIANLADEFKDHLVPDPGCHYDQLIEINLSELKPHINGPFTPDLAHPVAEVGTVAEKEGWPVDIRVGLIGSCTNSSYEDMGRSAAVAKQALAHGLKCKSQFTITPGSEQIRATIERDGYVSAHVPLPLPHPPTPLLSNVACGWDKPQACLVRAGAGPSGCCRVPSYKLLNHPFLSPTRRPLTVPCPLLSLQAQILRDVGGIVLANACGPCIGQWDRKDIKKGEKNTIVTSYNRNFTGRNDANPETHAFVTSPEIVTALAIAGTLKFNPETDFLTGKDGKKFKLEAPDADELPQAEFDPGQDTYQHPPKDSSGQRVDVSPTSQRLQLLEPFDKWDGKDLEDLQILIKVKGKCTTDHISAAGPWLKFRGHLDNISNNLLIGAINIENGKANSVRNAVTQEFGPVPDTARYYKKHGIKWVVIGDENYGEGSSREHAALEPRHLGGRAIITKSFARIHETNLKKQGLLPLTFADPADYNKIHPVDKLTIQGLNNFTPGKPLKCIIKHPNGTQETILLNHTFNETQIEWFRAGSALNRMKELQH</sequence>
<dbReference type="Gene3D" id="3.30.499.10">
    <property type="entry name" value="Aconitase, domain 3"/>
    <property type="match status" value="3"/>
</dbReference>
<keyword evidence="5" id="KW-0408">Iron</keyword>
<dbReference type="GO" id="GO:0006101">
    <property type="term" value="P:citrate metabolic process"/>
    <property type="evidence" value="ECO:0007669"/>
    <property type="project" value="Ensembl"/>
</dbReference>
<reference evidence="10" key="1">
    <citation type="submission" date="2025-08" db="UniProtKB">
        <authorList>
            <consortium name="Ensembl"/>
        </authorList>
    </citation>
    <scope>IDENTIFICATION</scope>
</reference>
<dbReference type="InterPro" id="IPR000573">
    <property type="entry name" value="AconitaseA/IPMdHydase_ssu_swvl"/>
</dbReference>
<dbReference type="CDD" id="cd01584">
    <property type="entry name" value="AcnA_Mitochondrial"/>
    <property type="match status" value="1"/>
</dbReference>
<dbReference type="GeneTree" id="ENSGT00940000154892"/>
<gene>
    <name evidence="10" type="primary">ACO2</name>
</gene>
<evidence type="ECO:0000256" key="1">
    <source>
        <dbReference type="ARBA" id="ARBA00001966"/>
    </source>
</evidence>
<dbReference type="Pfam" id="PF00694">
    <property type="entry name" value="Aconitase_C"/>
    <property type="match status" value="1"/>
</dbReference>
<dbReference type="PROSITE" id="PS01244">
    <property type="entry name" value="ACONITASE_2"/>
    <property type="match status" value="1"/>
</dbReference>
<dbReference type="SUPFAM" id="SSF52016">
    <property type="entry name" value="LeuD/IlvD-like"/>
    <property type="match status" value="1"/>
</dbReference>
<dbReference type="FunFam" id="3.30.499.10:FF:000004">
    <property type="entry name" value="Aconitate hydratase, mitochondrial"/>
    <property type="match status" value="1"/>
</dbReference>
<dbReference type="InterPro" id="IPR015931">
    <property type="entry name" value="Acnase/IPM_dHydase_lsu_aba_1/3"/>
</dbReference>
<dbReference type="SUPFAM" id="SSF53732">
    <property type="entry name" value="Aconitase iron-sulfur domain"/>
    <property type="match status" value="2"/>
</dbReference>
<proteinExistence type="inferred from homology"/>
<comment type="similarity">
    <text evidence="2">Belongs to the aconitase/IPM isomerase family.</text>
</comment>
<evidence type="ECO:0000313" key="11">
    <source>
        <dbReference type="Proteomes" id="UP000694414"/>
    </source>
</evidence>
<dbReference type="InterPro" id="IPR050926">
    <property type="entry name" value="Aconitase/IPM_isomerase"/>
</dbReference>
<keyword evidence="6" id="KW-0411">Iron-sulfur</keyword>
<feature type="compositionally biased region" description="Polar residues" evidence="7">
    <location>
        <begin position="620"/>
        <end position="630"/>
    </location>
</feature>
<dbReference type="Pfam" id="PF00330">
    <property type="entry name" value="Aconitase"/>
    <property type="match status" value="2"/>
</dbReference>
<dbReference type="InterPro" id="IPR015928">
    <property type="entry name" value="Aconitase/3IPM_dehydase_swvl"/>
</dbReference>
<dbReference type="GO" id="GO:0005829">
    <property type="term" value="C:cytosol"/>
    <property type="evidence" value="ECO:0007669"/>
    <property type="project" value="TreeGrafter"/>
</dbReference>
<dbReference type="InterPro" id="IPR018136">
    <property type="entry name" value="Aconitase_4Fe-4S_BS"/>
</dbReference>
<feature type="domain" description="Aconitase/3-isopropylmalate dehydratase large subunit alpha/beta/alpha" evidence="8">
    <location>
        <begin position="64"/>
        <end position="430"/>
    </location>
</feature>
<comment type="cofactor">
    <cofactor evidence="1">
        <name>[4Fe-4S] cluster</name>
        <dbReference type="ChEBI" id="CHEBI:49883"/>
    </cofactor>
</comment>
<dbReference type="AlphaFoldDB" id="A0A8C9DDT4"/>
<accession>A0A8C9DDT4</accession>
<dbReference type="GO" id="GO:0006099">
    <property type="term" value="P:tricarboxylic acid cycle"/>
    <property type="evidence" value="ECO:0007669"/>
    <property type="project" value="Ensembl"/>
</dbReference>
<dbReference type="InterPro" id="IPR015932">
    <property type="entry name" value="Aconitase_dom2"/>
</dbReference>
<evidence type="ECO:0000259" key="8">
    <source>
        <dbReference type="Pfam" id="PF00330"/>
    </source>
</evidence>
<feature type="region of interest" description="Disordered" evidence="7">
    <location>
        <begin position="599"/>
        <end position="630"/>
    </location>
</feature>
<dbReference type="PROSITE" id="PS00450">
    <property type="entry name" value="ACONITASE_1"/>
    <property type="match status" value="1"/>
</dbReference>
<evidence type="ECO:0000256" key="6">
    <source>
        <dbReference type="ARBA" id="ARBA00023014"/>
    </source>
</evidence>
<evidence type="ECO:0000256" key="7">
    <source>
        <dbReference type="SAM" id="MobiDB-lite"/>
    </source>
</evidence>
<dbReference type="GO" id="GO:0005506">
    <property type="term" value="F:iron ion binding"/>
    <property type="evidence" value="ECO:0007669"/>
    <property type="project" value="Ensembl"/>
</dbReference>
<evidence type="ECO:0000259" key="9">
    <source>
        <dbReference type="Pfam" id="PF00694"/>
    </source>
</evidence>
<reference evidence="10" key="2">
    <citation type="submission" date="2025-09" db="UniProtKB">
        <authorList>
            <consortium name="Ensembl"/>
        </authorList>
    </citation>
    <scope>IDENTIFICATION</scope>
</reference>
<evidence type="ECO:0000313" key="10">
    <source>
        <dbReference type="Ensembl" id="ENSPSMP00000001889.1"/>
    </source>
</evidence>